<proteinExistence type="predicted"/>
<dbReference type="Proteomes" id="UP000003936">
    <property type="component" value="Chromosome"/>
</dbReference>
<accession>J3TFP0</accession>
<sequence>MRVLFALGFDTKIFNDMSYSPLLQSPLKNLPKVAQVNLYFFLILNSDHEILFNNQLPMVQAIHTITYYLLTMHGPSRKVLILQFK</sequence>
<organism evidence="1 2">
    <name type="scientific">secondary endosymbiont of Ctenarytaina eucalypti</name>
    <dbReference type="NCBI Taxonomy" id="1199245"/>
    <lineage>
        <taxon>Bacteria</taxon>
        <taxon>Pseudomonadati</taxon>
        <taxon>Pseudomonadota</taxon>
        <taxon>Gammaproteobacteria</taxon>
        <taxon>Enterobacterales</taxon>
        <taxon>Enterobacteriaceae</taxon>
        <taxon>aphid secondary symbionts</taxon>
    </lineage>
</organism>
<evidence type="ECO:0000313" key="1">
    <source>
        <dbReference type="EMBL" id="AFP85092.1"/>
    </source>
</evidence>
<keyword evidence="2" id="KW-1185">Reference proteome</keyword>
<dbReference type="KEGG" id="sect:A359_07180"/>
<gene>
    <name evidence="1" type="ORF">A359_07180</name>
</gene>
<dbReference type="HOGENOM" id="CLU_2510807_0_0_6"/>
<evidence type="ECO:0000313" key="2">
    <source>
        <dbReference type="Proteomes" id="UP000003936"/>
    </source>
</evidence>
<protein>
    <submittedName>
        <fullName evidence="1">Uncharacterized protein</fullName>
    </submittedName>
</protein>
<dbReference type="EMBL" id="CP003546">
    <property type="protein sequence ID" value="AFP85092.1"/>
    <property type="molecule type" value="Genomic_DNA"/>
</dbReference>
<dbReference type="AlphaFoldDB" id="J3TFP0"/>
<name>J3TFP0_9ENTR</name>
<reference evidence="1 2" key="1">
    <citation type="journal article" date="2012" name="Mol. Biol. Evol.">
        <title>Genome reduction and co-evolution between the primary and secondary bacterial symbionts of psyllids.</title>
        <authorList>
            <person name="Sloan D.B."/>
            <person name="Moran N.A."/>
        </authorList>
    </citation>
    <scope>NUCLEOTIDE SEQUENCE [LARGE SCALE GENOMIC DNA]</scope>
    <source>
        <strain evidence="1">Ceuc_S</strain>
    </source>
</reference>